<keyword evidence="7" id="KW-1185">Reference proteome</keyword>
<gene>
    <name evidence="6" type="ORF">BAR1_06555</name>
</gene>
<feature type="transmembrane region" description="Helical" evidence="5">
    <location>
        <begin position="21"/>
        <end position="38"/>
    </location>
</feature>
<evidence type="ECO:0000313" key="7">
    <source>
        <dbReference type="Proteomes" id="UP000261704"/>
    </source>
</evidence>
<sequence length="327" mass="35749">MQLTGDQMLLETPLWRQTPPAAFPVCLGFMSLALGWTNASHVMPEISEDIGHLLLAASTGYFIWFFVFYLRKFMSRPKVVLEDMGSAPARAGIAAMAMSMMLLAAALLPFGISVPLVWWTGVILQIIASVVVLHAIWDEPPEKRHFSTFQYLTFVGPVVGPLAGVQLGYVWESELLIDAALVAYVIVTAGIILTIRRDPVPDKLRPSVMIFLAPLCLFALGYGVLGYDTAFTVFYWAGSIVAFGLIFLLPWMTRGGYTPVWGAFTFPIAAFLNVQVMAVAKGHGIWAEVGVYAGLVIGTPVVLYMVYRTVMEWVTGDLSRKSGAATA</sequence>
<proteinExistence type="predicted"/>
<dbReference type="PANTHER" id="PTHR37955:SF1">
    <property type="entry name" value="DEP DOMAIN-CONTAINING PROTEIN"/>
    <property type="match status" value="1"/>
</dbReference>
<dbReference type="Pfam" id="PF03595">
    <property type="entry name" value="SLAC1"/>
    <property type="match status" value="1"/>
</dbReference>
<dbReference type="InterPro" id="IPR038665">
    <property type="entry name" value="Voltage-dep_anion_channel_sf"/>
</dbReference>
<keyword evidence="2 5" id="KW-0812">Transmembrane</keyword>
<evidence type="ECO:0008006" key="8">
    <source>
        <dbReference type="Google" id="ProtNLM"/>
    </source>
</evidence>
<dbReference type="EMBL" id="CP032125">
    <property type="protein sequence ID" value="AXX97621.1"/>
    <property type="molecule type" value="Genomic_DNA"/>
</dbReference>
<reference evidence="6 7" key="1">
    <citation type="submission" date="2018-09" db="EMBL/GenBank/DDBJ databases">
        <title>Profundibacter amoris BAR1 gen. nov., sp. nov., a new member of the Roseobacter clade isolated at Lokis Castle Vent Field on the Arctic Mid-Oceanic Ridge.</title>
        <authorList>
            <person name="Le Moine Bauer S."/>
            <person name="Sjoeberg A.G."/>
            <person name="L'Haridon S."/>
            <person name="Stokke R."/>
            <person name="Roalkvam I."/>
            <person name="Steen I.H."/>
            <person name="Dahle H."/>
        </authorList>
    </citation>
    <scope>NUCLEOTIDE SEQUENCE [LARGE SCALE GENOMIC DNA]</scope>
    <source>
        <strain evidence="6 7">BAR1</strain>
    </source>
</reference>
<dbReference type="CDD" id="cd09322">
    <property type="entry name" value="TDT_TehA_like"/>
    <property type="match status" value="1"/>
</dbReference>
<feature type="transmembrane region" description="Helical" evidence="5">
    <location>
        <begin position="260"/>
        <end position="279"/>
    </location>
</feature>
<feature type="transmembrane region" description="Helical" evidence="5">
    <location>
        <begin position="116"/>
        <end position="137"/>
    </location>
</feature>
<keyword evidence="3 5" id="KW-1133">Transmembrane helix</keyword>
<feature type="transmembrane region" description="Helical" evidence="5">
    <location>
        <begin position="207"/>
        <end position="227"/>
    </location>
</feature>
<dbReference type="GO" id="GO:0005886">
    <property type="term" value="C:plasma membrane"/>
    <property type="evidence" value="ECO:0007669"/>
    <property type="project" value="TreeGrafter"/>
</dbReference>
<evidence type="ECO:0000313" key="6">
    <source>
        <dbReference type="EMBL" id="AXX97621.1"/>
    </source>
</evidence>
<dbReference type="InterPro" id="IPR004695">
    <property type="entry name" value="SLAC1/Mae1/Ssu1/TehA"/>
</dbReference>
<dbReference type="AlphaFoldDB" id="A0A347UFJ3"/>
<feature type="transmembrane region" description="Helical" evidence="5">
    <location>
        <begin position="50"/>
        <end position="70"/>
    </location>
</feature>
<evidence type="ECO:0000256" key="2">
    <source>
        <dbReference type="ARBA" id="ARBA00022692"/>
    </source>
</evidence>
<dbReference type="Proteomes" id="UP000261704">
    <property type="component" value="Chromosome"/>
</dbReference>
<evidence type="ECO:0000256" key="5">
    <source>
        <dbReference type="SAM" id="Phobius"/>
    </source>
</evidence>
<comment type="subcellular location">
    <subcellularLocation>
        <location evidence="1">Membrane</location>
        <topology evidence="1">Multi-pass membrane protein</topology>
    </subcellularLocation>
</comment>
<name>A0A347UFJ3_9RHOB</name>
<accession>A0A347UFJ3</accession>
<organism evidence="6 7">
    <name type="scientific">Profundibacter amoris</name>
    <dbReference type="NCBI Taxonomy" id="2171755"/>
    <lineage>
        <taxon>Bacteria</taxon>
        <taxon>Pseudomonadati</taxon>
        <taxon>Pseudomonadota</taxon>
        <taxon>Alphaproteobacteria</taxon>
        <taxon>Rhodobacterales</taxon>
        <taxon>Paracoccaceae</taxon>
        <taxon>Profundibacter</taxon>
    </lineage>
</organism>
<dbReference type="InterPro" id="IPR052951">
    <property type="entry name" value="Tellurite_res_ion_channel"/>
</dbReference>
<dbReference type="KEGG" id="pamo:BAR1_06555"/>
<dbReference type="Gene3D" id="1.50.10.150">
    <property type="entry name" value="Voltage-dependent anion channel"/>
    <property type="match status" value="1"/>
</dbReference>
<evidence type="ECO:0000256" key="4">
    <source>
        <dbReference type="ARBA" id="ARBA00023136"/>
    </source>
</evidence>
<dbReference type="PANTHER" id="PTHR37955">
    <property type="entry name" value="TELLURITE RESISTANCE PROTEIN TEHA"/>
    <property type="match status" value="1"/>
</dbReference>
<feature type="transmembrane region" description="Helical" evidence="5">
    <location>
        <begin position="233"/>
        <end position="253"/>
    </location>
</feature>
<keyword evidence="4 5" id="KW-0472">Membrane</keyword>
<dbReference type="OrthoDB" id="7835091at2"/>
<feature type="transmembrane region" description="Helical" evidence="5">
    <location>
        <begin position="91"/>
        <end position="110"/>
    </location>
</feature>
<feature type="transmembrane region" description="Helical" evidence="5">
    <location>
        <begin position="285"/>
        <end position="307"/>
    </location>
</feature>
<evidence type="ECO:0000256" key="1">
    <source>
        <dbReference type="ARBA" id="ARBA00004141"/>
    </source>
</evidence>
<evidence type="ECO:0000256" key="3">
    <source>
        <dbReference type="ARBA" id="ARBA00022989"/>
    </source>
</evidence>
<dbReference type="GO" id="GO:0046583">
    <property type="term" value="F:monoatomic cation efflux transmembrane transporter activity"/>
    <property type="evidence" value="ECO:0007669"/>
    <property type="project" value="TreeGrafter"/>
</dbReference>
<feature type="transmembrane region" description="Helical" evidence="5">
    <location>
        <begin position="149"/>
        <end position="169"/>
    </location>
</feature>
<feature type="transmembrane region" description="Helical" evidence="5">
    <location>
        <begin position="175"/>
        <end position="195"/>
    </location>
</feature>
<protein>
    <recommendedName>
        <fullName evidence="8">C4-dicarboxylate ABC transporter</fullName>
    </recommendedName>
</protein>